<evidence type="ECO:0000313" key="8">
    <source>
        <dbReference type="EMBL" id="SZX64495.1"/>
    </source>
</evidence>
<comment type="similarity">
    <text evidence="2">Belongs to the TRM6/GCD10 family.</text>
</comment>
<keyword evidence="5" id="KW-0539">Nucleus</keyword>
<dbReference type="EMBL" id="FNXT01000415">
    <property type="protein sequence ID" value="SZX64495.1"/>
    <property type="molecule type" value="Genomic_DNA"/>
</dbReference>
<evidence type="ECO:0000313" key="10">
    <source>
        <dbReference type="Proteomes" id="UP000256970"/>
    </source>
</evidence>
<dbReference type="AlphaFoldDB" id="A0A383VG03"/>
<feature type="compositionally biased region" description="Low complexity" evidence="7">
    <location>
        <begin position="285"/>
        <end position="329"/>
    </location>
</feature>
<reference evidence="8 10" key="1">
    <citation type="submission" date="2016-10" db="EMBL/GenBank/DDBJ databases">
        <authorList>
            <person name="Cai Z."/>
        </authorList>
    </citation>
    <scope>NUCLEOTIDE SEQUENCE [LARGE SCALE GENOMIC DNA]</scope>
</reference>
<dbReference type="PANTHER" id="PTHR12945">
    <property type="entry name" value="TRANSLATION INITIATION FACTOR EIF3-RELATED"/>
    <property type="match status" value="1"/>
</dbReference>
<name>A0A383VG03_TETOB</name>
<dbReference type="GO" id="GO:0030488">
    <property type="term" value="P:tRNA methylation"/>
    <property type="evidence" value="ECO:0007669"/>
    <property type="project" value="InterPro"/>
</dbReference>
<evidence type="ECO:0000256" key="1">
    <source>
        <dbReference type="ARBA" id="ARBA00004123"/>
    </source>
</evidence>
<dbReference type="PANTHER" id="PTHR12945:SF0">
    <property type="entry name" value="TRNA (ADENINE(58)-N(1))-METHYLTRANSFERASE NON-CATALYTIC SUBUNIT TRM6"/>
    <property type="match status" value="1"/>
</dbReference>
<evidence type="ECO:0000256" key="4">
    <source>
        <dbReference type="ARBA" id="ARBA00022694"/>
    </source>
</evidence>
<dbReference type="InterPro" id="IPR017423">
    <property type="entry name" value="TRM6"/>
</dbReference>
<organism evidence="8 10">
    <name type="scientific">Tetradesmus obliquus</name>
    <name type="common">Green alga</name>
    <name type="synonym">Acutodesmus obliquus</name>
    <dbReference type="NCBI Taxonomy" id="3088"/>
    <lineage>
        <taxon>Eukaryota</taxon>
        <taxon>Viridiplantae</taxon>
        <taxon>Chlorophyta</taxon>
        <taxon>core chlorophytes</taxon>
        <taxon>Chlorophyceae</taxon>
        <taxon>CS clade</taxon>
        <taxon>Sphaeropleales</taxon>
        <taxon>Scenedesmaceae</taxon>
        <taxon>Tetradesmus</taxon>
    </lineage>
</organism>
<comment type="subcellular location">
    <subcellularLocation>
        <location evidence="1">Nucleus</location>
    </subcellularLocation>
</comment>
<evidence type="ECO:0000256" key="5">
    <source>
        <dbReference type="ARBA" id="ARBA00023242"/>
    </source>
</evidence>
<evidence type="ECO:0000256" key="3">
    <source>
        <dbReference type="ARBA" id="ARBA00021704"/>
    </source>
</evidence>
<dbReference type="STRING" id="3088.A0A383VG03"/>
<dbReference type="EMBL" id="FNXT01000415">
    <property type="protein sequence ID" value="SZX64513.1"/>
    <property type="molecule type" value="Genomic_DNA"/>
</dbReference>
<dbReference type="GO" id="GO:0005634">
    <property type="term" value="C:nucleus"/>
    <property type="evidence" value="ECO:0007669"/>
    <property type="project" value="UniProtKB-SubCell"/>
</dbReference>
<feature type="region of interest" description="Disordered" evidence="7">
    <location>
        <begin position="563"/>
        <end position="601"/>
    </location>
</feature>
<dbReference type="Proteomes" id="UP000256970">
    <property type="component" value="Unassembled WGS sequence"/>
</dbReference>
<feature type="region of interest" description="Disordered" evidence="7">
    <location>
        <begin position="377"/>
        <end position="462"/>
    </location>
</feature>
<keyword evidence="10" id="KW-1185">Reference proteome</keyword>
<evidence type="ECO:0000256" key="7">
    <source>
        <dbReference type="SAM" id="MobiDB-lite"/>
    </source>
</evidence>
<feature type="compositionally biased region" description="Low complexity" evidence="7">
    <location>
        <begin position="427"/>
        <end position="453"/>
    </location>
</feature>
<protein>
    <recommendedName>
        <fullName evidence="3">tRNA (adenine(58)-N(1))-methyltransferase non-catalytic subunit TRM6</fullName>
    </recommendedName>
    <alternativeName>
        <fullName evidence="6">tRNA(m1A58)-methyltransferase subunit TRM6</fullName>
    </alternativeName>
</protein>
<evidence type="ECO:0000313" key="9">
    <source>
        <dbReference type="EMBL" id="SZX64513.1"/>
    </source>
</evidence>
<dbReference type="Pfam" id="PF04189">
    <property type="entry name" value="Gcd10p"/>
    <property type="match status" value="1"/>
</dbReference>
<sequence length="601" mass="63070">MAAMPAAAAAAAVAAAAAPQQQLDTIQEGDHVIFDEHGEKKSIHAITRNGLAKVGKFRICVGQLIGAPWGSTYKLAVDGSRLLPVTEHEPVLGPAVDEIDKDNATLVDANQRNQGLTSADIAAMAASGKAGEDIIAALCSNSATFEGKTEFAQEKYKRRKARKYTTSLSLRRPTSWGLCEVMFDKAPAGIWNLRPDSLSLLLSLANVAAHSRTLLLDNCQGLLAAACAERMCGHGVLCCVGTGGKAPALSGLRQLNLGQQQRAVVCMAQLTDVQQAAERLRARGEQQQQQQEQQQQQQVQANGSSQEQPAPGNKPAAAAADPAAAAPMAVDGEEDSAAAAAGGVTVTAGVPVAAAAAVAAVHEDEVLALYDNIAEDGSAEQEQPKKKKRRSSGRNQQQQQQQQHGEEQRQPDPQEAAAAVGPADGKQPQQQQLEQQPEQQQQGQSEQQAAAEAGTRGSYTASPEQLESLLGQGFNSCIIAAPRLHTASILQQVLPLLAPSTPFVVFSPWQQPLAEAMAQLTASKAALMLQLQESWMRPYQVLPGRTHPHMNMTTGGTGGYILSGTTVAPAGPEPSGGQEQGSAGSRGGGRGGRRGGKRGRR</sequence>
<gene>
    <name evidence="8" type="ORF">BQ4739_LOCUS5002</name>
    <name evidence="9" type="ORF">BQ4739_LOCUS5020</name>
</gene>
<accession>A0A383VG03</accession>
<dbReference type="GO" id="GO:0031515">
    <property type="term" value="C:tRNA (m1A) methyltransferase complex"/>
    <property type="evidence" value="ECO:0007669"/>
    <property type="project" value="InterPro"/>
</dbReference>
<feature type="region of interest" description="Disordered" evidence="7">
    <location>
        <begin position="281"/>
        <end position="331"/>
    </location>
</feature>
<proteinExistence type="inferred from homology"/>
<evidence type="ECO:0000256" key="2">
    <source>
        <dbReference type="ARBA" id="ARBA00008320"/>
    </source>
</evidence>
<feature type="compositionally biased region" description="Basic residues" evidence="7">
    <location>
        <begin position="591"/>
        <end position="601"/>
    </location>
</feature>
<feature type="compositionally biased region" description="Low complexity" evidence="7">
    <location>
        <begin position="393"/>
        <end position="403"/>
    </location>
</feature>
<evidence type="ECO:0000256" key="6">
    <source>
        <dbReference type="ARBA" id="ARBA00032319"/>
    </source>
</evidence>
<keyword evidence="4" id="KW-0819">tRNA processing</keyword>